<dbReference type="Proteomes" id="UP001055784">
    <property type="component" value="Chromosome"/>
</dbReference>
<gene>
    <name evidence="1" type="ORF">MF626_000385</name>
</gene>
<dbReference type="RefSeq" id="WP_250260816.1">
    <property type="nucleotide sequence ID" value="NZ_CP097770.1"/>
</dbReference>
<protein>
    <submittedName>
        <fullName evidence="1">Uncharacterized protein</fullName>
    </submittedName>
</protein>
<sequence length="333" mass="39054">MKEELTYIQSGKYNYLDRTNITNMVYLCSCSALSFHKSLIGLSELRALESVKDVESAGGLRISRAVLTYYSVYHLFISLMLLDERFNLKVPKRLCSNGIVNLGVNFNDLSDPSELPNVWNEFKLLEQDLSTLITHTDVKEYCDCLREESEKLDEVFRILYNNFIFADENKPNESIKGLYEKLCYVRDRAIYRPSNVIDVEGGYIQTSKYVRKEIDELPDSAYIFDAIRKIYREILIKSNIKGRSMYKSFYSLLWVSHVFETVEEVKKLGITDSEIDKLRFMKSFNADELSFSSYISQLIELVNTNRLFSDLEDFWNELIRMSMEHYGTSEWHY</sequence>
<dbReference type="AlphaFoldDB" id="A0AAE9IFD5"/>
<proteinExistence type="predicted"/>
<evidence type="ECO:0000313" key="1">
    <source>
        <dbReference type="EMBL" id="URJ50996.1"/>
    </source>
</evidence>
<organism evidence="1 2">
    <name type="scientific">Paenibacillus polymyxa</name>
    <name type="common">Bacillus polymyxa</name>
    <dbReference type="NCBI Taxonomy" id="1406"/>
    <lineage>
        <taxon>Bacteria</taxon>
        <taxon>Bacillati</taxon>
        <taxon>Bacillota</taxon>
        <taxon>Bacilli</taxon>
        <taxon>Bacillales</taxon>
        <taxon>Paenibacillaceae</taxon>
        <taxon>Paenibacillus</taxon>
    </lineage>
</organism>
<reference evidence="1" key="1">
    <citation type="submission" date="2022-11" db="EMBL/GenBank/DDBJ databases">
        <authorList>
            <person name="Vasilchenko N.G."/>
            <person name="Prazdnova E.V."/>
            <person name="Gorovtsov A.V."/>
            <person name="Chistyakov V.A."/>
            <person name="Pak M.L."/>
        </authorList>
    </citation>
    <scope>NUCLEOTIDE SEQUENCE</scope>
    <source>
        <strain evidence="1">R 4.5</strain>
    </source>
</reference>
<name>A0AAE9IFD5_PAEPO</name>
<evidence type="ECO:0000313" key="2">
    <source>
        <dbReference type="Proteomes" id="UP001055784"/>
    </source>
</evidence>
<dbReference type="EMBL" id="CP097770">
    <property type="protein sequence ID" value="URJ50996.1"/>
    <property type="molecule type" value="Genomic_DNA"/>
</dbReference>
<accession>A0AAE9IFD5</accession>